<name>A0ABQ2NTI7_9BACI</name>
<evidence type="ECO:0000313" key="1">
    <source>
        <dbReference type="EMBL" id="GGP10298.1"/>
    </source>
</evidence>
<comment type="caution">
    <text evidence="1">The sequence shown here is derived from an EMBL/GenBank/DDBJ whole genome shotgun (WGS) entry which is preliminary data.</text>
</comment>
<proteinExistence type="predicted"/>
<keyword evidence="2" id="KW-1185">Reference proteome</keyword>
<protein>
    <submittedName>
        <fullName evidence="1">Uncharacterized protein</fullName>
    </submittedName>
</protein>
<accession>A0ABQ2NTI7</accession>
<dbReference type="EMBL" id="BMLW01000004">
    <property type="protein sequence ID" value="GGP10298.1"/>
    <property type="molecule type" value="Genomic_DNA"/>
</dbReference>
<dbReference type="Proteomes" id="UP000641206">
    <property type="component" value="Unassembled WGS sequence"/>
</dbReference>
<evidence type="ECO:0000313" key="2">
    <source>
        <dbReference type="Proteomes" id="UP000641206"/>
    </source>
</evidence>
<sequence>MYDFRGYTDVNGGGDFSCCFGSQRGCKALIAERQVLRNNLLYFRIKEILNSLILYNKKEGFLYQGSHDAGNLLF</sequence>
<organism evidence="1 2">
    <name type="scientific">Oceanobacillus neutriphilus</name>
    <dbReference type="NCBI Taxonomy" id="531815"/>
    <lineage>
        <taxon>Bacteria</taxon>
        <taxon>Bacillati</taxon>
        <taxon>Bacillota</taxon>
        <taxon>Bacilli</taxon>
        <taxon>Bacillales</taxon>
        <taxon>Bacillaceae</taxon>
        <taxon>Oceanobacillus</taxon>
    </lineage>
</organism>
<gene>
    <name evidence="1" type="ORF">GCM10011346_17840</name>
</gene>
<reference evidence="2" key="1">
    <citation type="journal article" date="2019" name="Int. J. Syst. Evol. Microbiol.">
        <title>The Global Catalogue of Microorganisms (GCM) 10K type strain sequencing project: providing services to taxonomists for standard genome sequencing and annotation.</title>
        <authorList>
            <consortium name="The Broad Institute Genomics Platform"/>
            <consortium name="The Broad Institute Genome Sequencing Center for Infectious Disease"/>
            <person name="Wu L."/>
            <person name="Ma J."/>
        </authorList>
    </citation>
    <scope>NUCLEOTIDE SEQUENCE [LARGE SCALE GENOMIC DNA]</scope>
    <source>
        <strain evidence="2">CGMCC 1.7693</strain>
    </source>
</reference>